<sequence>MSLNGIFVPLITPFAADGAVALDALERLAHEVLADGATGLVALGTTGEPSSLTAAEQDAVVEVIGRVSRERGTPLLVGARADLAARPGVTAALALVPPFVRPGEDGVVAHFAALAGHTPVVVYHVPYRTGQDLSVAAIRRLAGLAGVIGMKYAIGAVDAGTVELLAGLPDGFALLGGDDAVIWPLLALGAHGGILASAHLETRSFADLAQAYRDGDVGRGRYLGGRLAALSRGLFAAPNPAVIKAVLYEQGRIPTPSVRLPLLPARRELVTAVRGERGTAVRGERGTAVRGDRGTAVRGERGTAVRGERGTAVRGERGTAAIS</sequence>
<evidence type="ECO:0000313" key="9">
    <source>
        <dbReference type="Proteomes" id="UP000239415"/>
    </source>
</evidence>
<proteinExistence type="inferred from homology"/>
<dbReference type="PIRSF" id="PIRSF001365">
    <property type="entry name" value="DHDPS"/>
    <property type="match status" value="1"/>
</dbReference>
<dbReference type="GO" id="GO:0044281">
    <property type="term" value="P:small molecule metabolic process"/>
    <property type="evidence" value="ECO:0007669"/>
    <property type="project" value="UniProtKB-ARBA"/>
</dbReference>
<feature type="active site" description="Schiff-base intermediate with substrate" evidence="5">
    <location>
        <position position="151"/>
    </location>
</feature>
<dbReference type="PANTHER" id="PTHR12128">
    <property type="entry name" value="DIHYDRODIPICOLINATE SYNTHASE"/>
    <property type="match status" value="1"/>
</dbReference>
<dbReference type="Pfam" id="PF00701">
    <property type="entry name" value="DHDPS"/>
    <property type="match status" value="1"/>
</dbReference>
<dbReference type="SUPFAM" id="SSF51569">
    <property type="entry name" value="Aldolase"/>
    <property type="match status" value="1"/>
</dbReference>
<organism evidence="8 9">
    <name type="scientific">Actinoplanes italicus</name>
    <dbReference type="NCBI Taxonomy" id="113567"/>
    <lineage>
        <taxon>Bacteria</taxon>
        <taxon>Bacillati</taxon>
        <taxon>Actinomycetota</taxon>
        <taxon>Actinomycetes</taxon>
        <taxon>Micromonosporales</taxon>
        <taxon>Micromonosporaceae</taxon>
        <taxon>Actinoplanes</taxon>
    </lineage>
</organism>
<dbReference type="GO" id="GO:0008840">
    <property type="term" value="F:4-hydroxy-tetrahydrodipicolinate synthase activity"/>
    <property type="evidence" value="ECO:0007669"/>
    <property type="project" value="TreeGrafter"/>
</dbReference>
<feature type="active site" description="Proton donor/acceptor" evidence="5">
    <location>
        <position position="123"/>
    </location>
</feature>
<evidence type="ECO:0000256" key="2">
    <source>
        <dbReference type="ARBA" id="ARBA00023239"/>
    </source>
</evidence>
<evidence type="ECO:0000256" key="6">
    <source>
        <dbReference type="PIRSR" id="PIRSR001365-2"/>
    </source>
</evidence>
<dbReference type="OrthoDB" id="9782828at2"/>
<dbReference type="PRINTS" id="PR00146">
    <property type="entry name" value="DHPICSNTHASE"/>
</dbReference>
<dbReference type="EMBL" id="PVMZ01000019">
    <property type="protein sequence ID" value="PRX16482.1"/>
    <property type="molecule type" value="Genomic_DNA"/>
</dbReference>
<name>A0A2T0K1K6_9ACTN</name>
<dbReference type="InterPro" id="IPR002220">
    <property type="entry name" value="DapA-like"/>
</dbReference>
<evidence type="ECO:0000256" key="3">
    <source>
        <dbReference type="ARBA" id="ARBA00023270"/>
    </source>
</evidence>
<comment type="caution">
    <text evidence="8">The sequence shown here is derived from an EMBL/GenBank/DDBJ whole genome shotgun (WGS) entry which is preliminary data.</text>
</comment>
<dbReference type="SMART" id="SM01130">
    <property type="entry name" value="DHDPS"/>
    <property type="match status" value="1"/>
</dbReference>
<protein>
    <submittedName>
        <fullName evidence="8">4-hydroxy-tetrahydrodipicolinate synthase</fullName>
    </submittedName>
</protein>
<keyword evidence="3" id="KW-0704">Schiff base</keyword>
<keyword evidence="9" id="KW-1185">Reference proteome</keyword>
<feature type="binding site" evidence="6">
    <location>
        <position position="194"/>
    </location>
    <ligand>
        <name>pyruvate</name>
        <dbReference type="ChEBI" id="CHEBI:15361"/>
    </ligand>
</feature>
<dbReference type="InterPro" id="IPR020625">
    <property type="entry name" value="Schiff_base-form_aldolases_AS"/>
</dbReference>
<evidence type="ECO:0000256" key="7">
    <source>
        <dbReference type="SAM" id="MobiDB-lite"/>
    </source>
</evidence>
<reference evidence="8 9" key="1">
    <citation type="submission" date="2018-03" db="EMBL/GenBank/DDBJ databases">
        <title>Genomic Encyclopedia of Archaeal and Bacterial Type Strains, Phase II (KMG-II): from individual species to whole genera.</title>
        <authorList>
            <person name="Goeker M."/>
        </authorList>
    </citation>
    <scope>NUCLEOTIDE SEQUENCE [LARGE SCALE GENOMIC DNA]</scope>
    <source>
        <strain evidence="8 9">DSM 43146</strain>
    </source>
</reference>
<evidence type="ECO:0000313" key="8">
    <source>
        <dbReference type="EMBL" id="PRX16482.1"/>
    </source>
</evidence>
<dbReference type="PANTHER" id="PTHR12128:SF66">
    <property type="entry name" value="4-HYDROXY-2-OXOGLUTARATE ALDOLASE, MITOCHONDRIAL"/>
    <property type="match status" value="1"/>
</dbReference>
<comment type="similarity">
    <text evidence="1 4">Belongs to the DapA family.</text>
</comment>
<dbReference type="PROSITE" id="PS00666">
    <property type="entry name" value="DHDPS_2"/>
    <property type="match status" value="1"/>
</dbReference>
<evidence type="ECO:0000256" key="1">
    <source>
        <dbReference type="ARBA" id="ARBA00007592"/>
    </source>
</evidence>
<evidence type="ECO:0000256" key="5">
    <source>
        <dbReference type="PIRSR" id="PIRSR001365-1"/>
    </source>
</evidence>
<dbReference type="AlphaFoldDB" id="A0A2T0K1K6"/>
<keyword evidence="2 4" id="KW-0456">Lyase</keyword>
<feature type="binding site" evidence="6">
    <location>
        <position position="46"/>
    </location>
    <ligand>
        <name>pyruvate</name>
        <dbReference type="ChEBI" id="CHEBI:15361"/>
    </ligand>
</feature>
<gene>
    <name evidence="8" type="ORF">CLV67_11963</name>
</gene>
<dbReference type="RefSeq" id="WP_106326789.1">
    <property type="nucleotide sequence ID" value="NZ_BOMO01000125.1"/>
</dbReference>
<dbReference type="Gene3D" id="3.20.20.70">
    <property type="entry name" value="Aldolase class I"/>
    <property type="match status" value="1"/>
</dbReference>
<evidence type="ECO:0000256" key="4">
    <source>
        <dbReference type="PIRNR" id="PIRNR001365"/>
    </source>
</evidence>
<accession>A0A2T0K1K6</accession>
<feature type="compositionally biased region" description="Basic and acidic residues" evidence="7">
    <location>
        <begin position="280"/>
        <end position="317"/>
    </location>
</feature>
<dbReference type="Proteomes" id="UP000239415">
    <property type="component" value="Unassembled WGS sequence"/>
</dbReference>
<feature type="region of interest" description="Disordered" evidence="7">
    <location>
        <begin position="280"/>
        <end position="323"/>
    </location>
</feature>
<dbReference type="InterPro" id="IPR013785">
    <property type="entry name" value="Aldolase_TIM"/>
</dbReference>